<reference evidence="8 9" key="1">
    <citation type="journal article" date="2012" name="J. Bacteriol.">
        <title>Genome Sequence of Nitratireductor pacificus Type Strain pht-3B.</title>
        <authorList>
            <person name="Lai Q."/>
            <person name="Li G."/>
            <person name="Shao Z."/>
        </authorList>
    </citation>
    <scope>NUCLEOTIDE SEQUENCE [LARGE SCALE GENOMIC DNA]</scope>
    <source>
        <strain evidence="9">pht-3B</strain>
    </source>
</reference>
<dbReference type="SUPFAM" id="SSF50447">
    <property type="entry name" value="Translation proteins"/>
    <property type="match status" value="1"/>
</dbReference>
<comment type="similarity">
    <text evidence="5">Belongs to the RimM family.</text>
</comment>
<dbReference type="STRING" id="391937.NA2_11170"/>
<feature type="domain" description="Ribosome maturation factor RimM PRC barrel" evidence="7">
    <location>
        <begin position="104"/>
        <end position="162"/>
    </location>
</feature>
<dbReference type="Proteomes" id="UP000006786">
    <property type="component" value="Unassembled WGS sequence"/>
</dbReference>
<dbReference type="InterPro" id="IPR036976">
    <property type="entry name" value="RimM_N_sf"/>
</dbReference>
<dbReference type="Pfam" id="PF01782">
    <property type="entry name" value="RimM"/>
    <property type="match status" value="1"/>
</dbReference>
<dbReference type="PANTHER" id="PTHR33692">
    <property type="entry name" value="RIBOSOME MATURATION FACTOR RIMM"/>
    <property type="match status" value="1"/>
</dbReference>
<dbReference type="PANTHER" id="PTHR33692:SF1">
    <property type="entry name" value="RIBOSOME MATURATION FACTOR RIMM"/>
    <property type="match status" value="1"/>
</dbReference>
<evidence type="ECO:0000259" key="7">
    <source>
        <dbReference type="Pfam" id="PF24986"/>
    </source>
</evidence>
<comment type="caution">
    <text evidence="8">The sequence shown here is derived from an EMBL/GenBank/DDBJ whole genome shotgun (WGS) entry which is preliminary data.</text>
</comment>
<dbReference type="EMBL" id="AMRM01000011">
    <property type="protein sequence ID" value="EKF18740.1"/>
    <property type="molecule type" value="Genomic_DNA"/>
</dbReference>
<dbReference type="Pfam" id="PF24986">
    <property type="entry name" value="PRC_RimM"/>
    <property type="match status" value="1"/>
</dbReference>
<dbReference type="NCBIfam" id="TIGR02273">
    <property type="entry name" value="16S_RimM"/>
    <property type="match status" value="1"/>
</dbReference>
<comment type="domain">
    <text evidence="5">The PRC barrel domain binds ribosomal protein uS19.</text>
</comment>
<dbReference type="GO" id="GO:0005737">
    <property type="term" value="C:cytoplasm"/>
    <property type="evidence" value="ECO:0007669"/>
    <property type="project" value="UniProtKB-SubCell"/>
</dbReference>
<evidence type="ECO:0000259" key="6">
    <source>
        <dbReference type="Pfam" id="PF01782"/>
    </source>
</evidence>
<feature type="domain" description="RimM N-terminal" evidence="6">
    <location>
        <begin position="13"/>
        <end position="90"/>
    </location>
</feature>
<evidence type="ECO:0000313" key="8">
    <source>
        <dbReference type="EMBL" id="EKF18740.1"/>
    </source>
</evidence>
<evidence type="ECO:0000256" key="2">
    <source>
        <dbReference type="ARBA" id="ARBA00022517"/>
    </source>
</evidence>
<organism evidence="8 9">
    <name type="scientific">Nitratireductor pacificus pht-3B</name>
    <dbReference type="NCBI Taxonomy" id="391937"/>
    <lineage>
        <taxon>Bacteria</taxon>
        <taxon>Pseudomonadati</taxon>
        <taxon>Pseudomonadota</taxon>
        <taxon>Alphaproteobacteria</taxon>
        <taxon>Hyphomicrobiales</taxon>
        <taxon>Phyllobacteriaceae</taxon>
        <taxon>Nitratireductor</taxon>
    </lineage>
</organism>
<evidence type="ECO:0000256" key="1">
    <source>
        <dbReference type="ARBA" id="ARBA00022490"/>
    </source>
</evidence>
<dbReference type="GO" id="GO:0042274">
    <property type="term" value="P:ribosomal small subunit biogenesis"/>
    <property type="evidence" value="ECO:0007669"/>
    <property type="project" value="UniProtKB-UniRule"/>
</dbReference>
<keyword evidence="9" id="KW-1185">Reference proteome</keyword>
<proteinExistence type="inferred from homology"/>
<evidence type="ECO:0000256" key="5">
    <source>
        <dbReference type="HAMAP-Rule" id="MF_00014"/>
    </source>
</evidence>
<comment type="subunit">
    <text evidence="5">Binds ribosomal protein uS19.</text>
</comment>
<keyword evidence="4 5" id="KW-0143">Chaperone</keyword>
<evidence type="ECO:0000256" key="3">
    <source>
        <dbReference type="ARBA" id="ARBA00022552"/>
    </source>
</evidence>
<dbReference type="AlphaFoldDB" id="K2MD87"/>
<name>K2MD87_9HYPH</name>
<evidence type="ECO:0000313" key="9">
    <source>
        <dbReference type="Proteomes" id="UP000006786"/>
    </source>
</evidence>
<dbReference type="eggNOG" id="COG0806">
    <property type="taxonomic scope" value="Bacteria"/>
</dbReference>
<sequence>MTKTDRPKNPVQLAVIGAAQGLRGEVRVKSFTGDPMALGDYGPLTTGDGRMLTVRQLRPVKNVVVAQFAEVGDRNAAEALNGTALFVERAALPAELDEEEYYHADLIGLAAVDEAGQRFGTIGALHNFGAGDILEVTLATGGSALVPFTRAAVPSIDLAAKVARFDRAAAGLLEDEDDEAGPEEPAGDSA</sequence>
<dbReference type="OrthoDB" id="9788191at2"/>
<accession>K2MD87</accession>
<dbReference type="GO" id="GO:0006364">
    <property type="term" value="P:rRNA processing"/>
    <property type="evidence" value="ECO:0007669"/>
    <property type="project" value="UniProtKB-UniRule"/>
</dbReference>
<dbReference type="Gene3D" id="2.40.30.60">
    <property type="entry name" value="RimM"/>
    <property type="match status" value="1"/>
</dbReference>
<keyword evidence="1 5" id="KW-0963">Cytoplasm</keyword>
<keyword evidence="2 5" id="KW-0690">Ribosome biogenesis</keyword>
<dbReference type="RefSeq" id="WP_008596957.1">
    <property type="nucleotide sequence ID" value="NZ_AMRM01000011.1"/>
</dbReference>
<protein>
    <recommendedName>
        <fullName evidence="5">Ribosome maturation factor RimM</fullName>
    </recommendedName>
</protein>
<dbReference type="Gene3D" id="2.30.30.240">
    <property type="entry name" value="PRC-barrel domain"/>
    <property type="match status" value="1"/>
</dbReference>
<dbReference type="InterPro" id="IPR011033">
    <property type="entry name" value="PRC_barrel-like_sf"/>
</dbReference>
<keyword evidence="3 5" id="KW-0698">rRNA processing</keyword>
<evidence type="ECO:0000256" key="4">
    <source>
        <dbReference type="ARBA" id="ARBA00023186"/>
    </source>
</evidence>
<dbReference type="InterPro" id="IPR056792">
    <property type="entry name" value="PRC_RimM"/>
</dbReference>
<dbReference type="InterPro" id="IPR002676">
    <property type="entry name" value="RimM_N"/>
</dbReference>
<dbReference type="PATRIC" id="fig|391937.3.peg.2303"/>
<comment type="function">
    <text evidence="5">An accessory protein needed during the final step in the assembly of 30S ribosomal subunit, possibly for assembly of the head region. Essential for efficient processing of 16S rRNA. May be needed both before and after RbfA during the maturation of 16S rRNA. It has affinity for free ribosomal 30S subunits but not for 70S ribosomes.</text>
</comment>
<dbReference type="InterPro" id="IPR011961">
    <property type="entry name" value="RimM"/>
</dbReference>
<dbReference type="SUPFAM" id="SSF50346">
    <property type="entry name" value="PRC-barrel domain"/>
    <property type="match status" value="1"/>
</dbReference>
<comment type="subcellular location">
    <subcellularLocation>
        <location evidence="5">Cytoplasm</location>
    </subcellularLocation>
</comment>
<dbReference type="HAMAP" id="MF_00014">
    <property type="entry name" value="Ribosome_mat_RimM"/>
    <property type="match status" value="1"/>
</dbReference>
<dbReference type="InterPro" id="IPR009000">
    <property type="entry name" value="Transl_B-barrel_sf"/>
</dbReference>
<dbReference type="GO" id="GO:0005840">
    <property type="term" value="C:ribosome"/>
    <property type="evidence" value="ECO:0007669"/>
    <property type="project" value="InterPro"/>
</dbReference>
<gene>
    <name evidence="5 8" type="primary">rimM</name>
    <name evidence="8" type="ORF">NA2_11170</name>
</gene>
<dbReference type="GO" id="GO:0043022">
    <property type="term" value="F:ribosome binding"/>
    <property type="evidence" value="ECO:0007669"/>
    <property type="project" value="InterPro"/>
</dbReference>